<reference evidence="12" key="1">
    <citation type="journal article" date="2019" name="Int. J. Syst. Evol. Microbiol.">
        <title>The Global Catalogue of Microorganisms (GCM) 10K type strain sequencing project: providing services to taxonomists for standard genome sequencing and annotation.</title>
        <authorList>
            <consortium name="The Broad Institute Genomics Platform"/>
            <consortium name="The Broad Institute Genome Sequencing Center for Infectious Disease"/>
            <person name="Wu L."/>
            <person name="Ma J."/>
        </authorList>
    </citation>
    <scope>NUCLEOTIDE SEQUENCE [LARGE SCALE GENOMIC DNA]</scope>
    <source>
        <strain evidence="12">JCM 16014</strain>
    </source>
</reference>
<evidence type="ECO:0000313" key="11">
    <source>
        <dbReference type="EMBL" id="GAA2061342.1"/>
    </source>
</evidence>
<evidence type="ECO:0000256" key="8">
    <source>
        <dbReference type="ARBA" id="ARBA00023315"/>
    </source>
</evidence>
<name>A0ABP5GZK5_9ACTN</name>
<dbReference type="EMBL" id="BAAAQN010000082">
    <property type="protein sequence ID" value="GAA2061342.1"/>
    <property type="molecule type" value="Genomic_DNA"/>
</dbReference>
<evidence type="ECO:0000256" key="9">
    <source>
        <dbReference type="PIRNR" id="PIRNR016636"/>
    </source>
</evidence>
<proteinExistence type="inferred from homology"/>
<feature type="transmembrane region" description="Helical" evidence="10">
    <location>
        <begin position="318"/>
        <end position="339"/>
    </location>
</feature>
<feature type="transmembrane region" description="Helical" evidence="10">
    <location>
        <begin position="446"/>
        <end position="468"/>
    </location>
</feature>
<sequence>MIFPTVQFAFFFALVLPLSWALMPRQRLWRPFILAASYYFYAAAGWQYVFLLAGSTAVNQTAATLITRQDSEKVRRAVLVGAIGLNLGALGFFKYLDFFSDTVSNSLGLSLGLLHLVLPIGVSFYTFQAISYVVDVYRGRTPLARPLDYAIYACFFPHLVAGPIVRASEFVPQLDGPRDPDRIPAARAFALIGGGLVKKMVVADVIGTRLVDPVFGSPQAHSGTETLFAVYGYAVQIYCDFSAYTDMAIGLALLMGFRFPDNFDRPYTARSLQDFWRRWHMTLSRWLRDYLYIPLGGNRGGSLKTYRNLMLTMLLGGLWHGAAWTFVLWGGIHGVGLAIERAWPTVARRVWPPLAGFLRIPVNAPGRVPRSVRTTAARVLTFHVVCLAWVFFRAPDVSTALSVLGQVFAGGPGSGVLTPTVVLLIAAALLVQWLPAGAGARLRGAFVTLPVYAQGVSLGVLLLVVAAVSGGRGVAPFIYFRF</sequence>
<dbReference type="PANTHER" id="PTHR13285:SF23">
    <property type="entry name" value="TEICHOIC ACID D-ALANYLTRANSFERASE"/>
    <property type="match status" value="1"/>
</dbReference>
<evidence type="ECO:0000313" key="12">
    <source>
        <dbReference type="Proteomes" id="UP001500751"/>
    </source>
</evidence>
<dbReference type="InterPro" id="IPR024194">
    <property type="entry name" value="Ac/AlaTfrase_AlgI/DltB"/>
</dbReference>
<evidence type="ECO:0000256" key="2">
    <source>
        <dbReference type="ARBA" id="ARBA00010323"/>
    </source>
</evidence>
<keyword evidence="12" id="KW-1185">Reference proteome</keyword>
<keyword evidence="8 9" id="KW-0012">Acyltransferase</keyword>
<dbReference type="RefSeq" id="WP_344671470.1">
    <property type="nucleotide sequence ID" value="NZ_BAAAQN010000082.1"/>
</dbReference>
<feature type="transmembrane region" description="Helical" evidence="10">
    <location>
        <begin position="116"/>
        <end position="137"/>
    </location>
</feature>
<evidence type="ECO:0000256" key="6">
    <source>
        <dbReference type="ARBA" id="ARBA00022989"/>
    </source>
</evidence>
<dbReference type="PANTHER" id="PTHR13285">
    <property type="entry name" value="ACYLTRANSFERASE"/>
    <property type="match status" value="1"/>
</dbReference>
<dbReference type="PIRSF" id="PIRSF016636">
    <property type="entry name" value="AlgI_DltB"/>
    <property type="match status" value="1"/>
</dbReference>
<evidence type="ECO:0000256" key="5">
    <source>
        <dbReference type="ARBA" id="ARBA00022692"/>
    </source>
</evidence>
<keyword evidence="7 9" id="KW-0472">Membrane</keyword>
<feature type="transmembrane region" description="Helical" evidence="10">
    <location>
        <begin position="414"/>
        <end position="434"/>
    </location>
</feature>
<feature type="transmembrane region" description="Helical" evidence="10">
    <location>
        <begin position="78"/>
        <end position="96"/>
    </location>
</feature>
<comment type="similarity">
    <text evidence="2 9">Belongs to the membrane-bound acyltransferase family.</text>
</comment>
<dbReference type="Pfam" id="PF03062">
    <property type="entry name" value="MBOAT"/>
    <property type="match status" value="1"/>
</dbReference>
<comment type="subcellular location">
    <subcellularLocation>
        <location evidence="1">Cell membrane</location>
        <topology evidence="1">Multi-pass membrane protein</topology>
    </subcellularLocation>
</comment>
<evidence type="ECO:0000256" key="7">
    <source>
        <dbReference type="ARBA" id="ARBA00023136"/>
    </source>
</evidence>
<keyword evidence="4 9" id="KW-0808">Transferase</keyword>
<evidence type="ECO:0000256" key="10">
    <source>
        <dbReference type="SAM" id="Phobius"/>
    </source>
</evidence>
<evidence type="ECO:0000256" key="1">
    <source>
        <dbReference type="ARBA" id="ARBA00004651"/>
    </source>
</evidence>
<evidence type="ECO:0000256" key="3">
    <source>
        <dbReference type="ARBA" id="ARBA00022475"/>
    </source>
</evidence>
<comment type="caution">
    <text evidence="11">The sequence shown here is derived from an EMBL/GenBank/DDBJ whole genome shotgun (WGS) entry which is preliminary data.</text>
</comment>
<organism evidence="11 12">
    <name type="scientific">Catenulispora yoronensis</name>
    <dbReference type="NCBI Taxonomy" id="450799"/>
    <lineage>
        <taxon>Bacteria</taxon>
        <taxon>Bacillati</taxon>
        <taxon>Actinomycetota</taxon>
        <taxon>Actinomycetes</taxon>
        <taxon>Catenulisporales</taxon>
        <taxon>Catenulisporaceae</taxon>
        <taxon>Catenulispora</taxon>
    </lineage>
</organism>
<gene>
    <name evidence="11" type="ORF">GCM10009839_85460</name>
</gene>
<dbReference type="Proteomes" id="UP001500751">
    <property type="component" value="Unassembled WGS sequence"/>
</dbReference>
<evidence type="ECO:0000256" key="4">
    <source>
        <dbReference type="ARBA" id="ARBA00022679"/>
    </source>
</evidence>
<dbReference type="InterPro" id="IPR004299">
    <property type="entry name" value="MBOAT_fam"/>
</dbReference>
<dbReference type="PIRSF" id="PIRSF500217">
    <property type="entry name" value="AlgI"/>
    <property type="match status" value="1"/>
</dbReference>
<keyword evidence="6 10" id="KW-1133">Transmembrane helix</keyword>
<dbReference type="InterPro" id="IPR051085">
    <property type="entry name" value="MB_O-acyltransferase"/>
</dbReference>
<protein>
    <submittedName>
        <fullName evidence="11">MBOAT family protein</fullName>
    </submittedName>
</protein>
<keyword evidence="5 10" id="KW-0812">Transmembrane</keyword>
<keyword evidence="3 9" id="KW-1003">Cell membrane</keyword>
<dbReference type="InterPro" id="IPR028362">
    <property type="entry name" value="AlgI"/>
</dbReference>
<feature type="transmembrane region" description="Helical" evidence="10">
    <location>
        <begin position="376"/>
        <end position="394"/>
    </location>
</feature>
<accession>A0ABP5GZK5</accession>
<feature type="transmembrane region" description="Helical" evidence="10">
    <location>
        <begin position="45"/>
        <end position="66"/>
    </location>
</feature>